<dbReference type="EMBL" id="CAJOAY010009566">
    <property type="protein sequence ID" value="CAF4206449.1"/>
    <property type="molecule type" value="Genomic_DNA"/>
</dbReference>
<evidence type="ECO:0000313" key="1">
    <source>
        <dbReference type="EMBL" id="CAF4206449.1"/>
    </source>
</evidence>
<accession>A0A820CFJ2</accession>
<dbReference type="AlphaFoldDB" id="A0A820CFJ2"/>
<protein>
    <submittedName>
        <fullName evidence="1">Uncharacterized protein</fullName>
    </submittedName>
</protein>
<organism evidence="1 2">
    <name type="scientific">Adineta steineri</name>
    <dbReference type="NCBI Taxonomy" id="433720"/>
    <lineage>
        <taxon>Eukaryota</taxon>
        <taxon>Metazoa</taxon>
        <taxon>Spiralia</taxon>
        <taxon>Gnathifera</taxon>
        <taxon>Rotifera</taxon>
        <taxon>Eurotatoria</taxon>
        <taxon>Bdelloidea</taxon>
        <taxon>Adinetida</taxon>
        <taxon>Adinetidae</taxon>
        <taxon>Adineta</taxon>
    </lineage>
</organism>
<gene>
    <name evidence="1" type="ORF">OKA104_LOCUS41279</name>
</gene>
<name>A0A820CFJ2_9BILA</name>
<feature type="non-terminal residue" evidence="1">
    <location>
        <position position="1"/>
    </location>
</feature>
<reference evidence="1" key="1">
    <citation type="submission" date="2021-02" db="EMBL/GenBank/DDBJ databases">
        <authorList>
            <person name="Nowell W R."/>
        </authorList>
    </citation>
    <scope>NUCLEOTIDE SEQUENCE</scope>
</reference>
<proteinExistence type="predicted"/>
<comment type="caution">
    <text evidence="1">The sequence shown here is derived from an EMBL/GenBank/DDBJ whole genome shotgun (WGS) entry which is preliminary data.</text>
</comment>
<evidence type="ECO:0000313" key="2">
    <source>
        <dbReference type="Proteomes" id="UP000663881"/>
    </source>
</evidence>
<sequence>QQTSSSFFDYSSLLLFNRLNLNEQSKETTKVTSLQSTEIVFSLGASLRKLWIVGLEVNI</sequence>
<dbReference type="Proteomes" id="UP000663881">
    <property type="component" value="Unassembled WGS sequence"/>
</dbReference>